<proteinExistence type="evidence at transcript level"/>
<accession>R4WDU4</accession>
<sequence length="194" mass="22378">MISEESRLNLAHQNLRSVPKTLINSFQTRVKIIDLSNNNIDDVSFLRSFSSLTCIILDHNDIGSDTVFPYLPNVTIVWLNYNNVHTISEFAKRLASSFPNVQQLSLMGNPGVPHCREETFYDYLRYRLYVISCFNRLQYLDDRPVTDHERQEAVRLFGSPLLEKLSLITDTFVGAVSKLRQYITSPQSHRPNVI</sequence>
<evidence type="ECO:0000313" key="1">
    <source>
        <dbReference type="EMBL" id="BAN21188.1"/>
    </source>
</evidence>
<dbReference type="EMBL" id="AK417973">
    <property type="protein sequence ID" value="BAN21188.1"/>
    <property type="molecule type" value="mRNA"/>
</dbReference>
<dbReference type="PANTHER" id="PTHR46282:SF1">
    <property type="entry name" value="LEUCINE-RICH REPEAT-CONTAINING PROTEIN 72-LIKE"/>
    <property type="match status" value="1"/>
</dbReference>
<dbReference type="InterPro" id="IPR032675">
    <property type="entry name" value="LRR_dom_sf"/>
</dbReference>
<dbReference type="AlphaFoldDB" id="R4WDU4"/>
<dbReference type="InterPro" id="IPR043313">
    <property type="entry name" value="LRMDA"/>
</dbReference>
<organism evidence="1">
    <name type="scientific">Riptortus pedestris</name>
    <name type="common">Bean bug</name>
    <dbReference type="NCBI Taxonomy" id="329032"/>
    <lineage>
        <taxon>Eukaryota</taxon>
        <taxon>Metazoa</taxon>
        <taxon>Ecdysozoa</taxon>
        <taxon>Arthropoda</taxon>
        <taxon>Hexapoda</taxon>
        <taxon>Insecta</taxon>
        <taxon>Pterygota</taxon>
        <taxon>Neoptera</taxon>
        <taxon>Paraneoptera</taxon>
        <taxon>Hemiptera</taxon>
        <taxon>Heteroptera</taxon>
        <taxon>Panheteroptera</taxon>
        <taxon>Pentatomomorpha</taxon>
        <taxon>Coreoidea</taxon>
        <taxon>Alydidae</taxon>
        <taxon>Riptortus</taxon>
    </lineage>
</organism>
<protein>
    <recommendedName>
        <fullName evidence="2">Leucine-rich melanocyte differentiation-associated protein-like</fullName>
    </recommendedName>
</protein>
<dbReference type="Gene3D" id="3.80.10.10">
    <property type="entry name" value="Ribonuclease Inhibitor"/>
    <property type="match status" value="1"/>
</dbReference>
<evidence type="ECO:0008006" key="2">
    <source>
        <dbReference type="Google" id="ProtNLM"/>
    </source>
</evidence>
<dbReference type="Pfam" id="PF14580">
    <property type="entry name" value="LRR_9"/>
    <property type="match status" value="1"/>
</dbReference>
<reference evidence="1" key="1">
    <citation type="journal article" date="2013" name="PLoS ONE">
        <title>Gene expression in gut symbiotic organ of stinkbug affected by extracellular bacterial symbiont.</title>
        <authorList>
            <person name="Futahashi R."/>
            <person name="Tanaka K."/>
            <person name="Tanahashi M."/>
            <person name="Nikoh N."/>
            <person name="Kikuchi Y."/>
            <person name="Lee B.L."/>
            <person name="Fukatsu T."/>
        </authorList>
    </citation>
    <scope>NUCLEOTIDE SEQUENCE</scope>
    <source>
        <tissue evidence="1">Midgut</tissue>
    </source>
</reference>
<dbReference type="PANTHER" id="PTHR46282">
    <property type="entry name" value="LEUCINE-RICH MELANOCYTE DIFFERENTIATION-ASSOCIATED PROTEIN"/>
    <property type="match status" value="1"/>
</dbReference>
<name>R4WDU4_RIPPE</name>
<dbReference type="SUPFAM" id="SSF52058">
    <property type="entry name" value="L domain-like"/>
    <property type="match status" value="1"/>
</dbReference>